<dbReference type="SMART" id="SM00912">
    <property type="entry name" value="Haemagg_act"/>
    <property type="match status" value="1"/>
</dbReference>
<evidence type="ECO:0000313" key="4">
    <source>
        <dbReference type="Proteomes" id="UP000502533"/>
    </source>
</evidence>
<sequence length="3288" mass="319244">MMKTPRRVAAPDIIPGPSRLQRCVHVFAAVSLFLASTVSAASAQQAEPQIVVDPHAGGPEPTLDKTQNGIDQVNIATPNAAGVSHNDFIQYGVPESGVILNNATTATETKIGGVVYGNTNLDGHAASLILNEVTGNLPTQMLGYTEVAGHQASVVVANPNGITCAGCGFINTAHVTLATGTPEMDASGNLKDIVVRGGNITFEGKGGDFTTVPVLDILSRSVTLKAQVNAETATIVAGRNRVDYGTNAAHPLASDGTAAPEFAIDTAALGGMYANRIYMVVNEAGAGVRVDGTMAANAGDMTLTDAGDLVLNGSMAASGDLQAQVGGQVSNAGTLQSGGGMQLAAGGALNNSGTIGGGTTLAARAAAIGNSGTVTAGAGALSLSATGVLDNSGGIGASGGALSARAGSLANTGTIAAQAGLTLASASTLSNAGGQISSTTGLASIAAVGALDNTGGKILDQSGDMTLSAQAVTNNGGAIQGGGSLTAALASYTSDTTASLTAQQALAVTATGAVDNEGTLGGGTGVSVTADHIANGASALLVATAGNLTLNAAGTGGLANTGIIKSQSALGSLTIDAATLANSDSILAAGTLGVRTAGTVTNTGTLYGAGGLSLAAGGALSNRGGQLGSDTGVVQLAAASLDNTGGKIIATDGGLNIDAASVANNNGWLQAAALMSIVTTALDNTGGTVLGGTSVTLARDATGAALDHLTNASGLVEASNDLTISAVSVDNTSGGLVGKTGSVAITDNGSGQGRFTNTDGAVQAGGALTLATGQYASNTSAALQAGTALGLSVTGAADNEGAITAGDGLSLSAASLVNGAKGTIGALAGDTMIAVHGNAASPALSNAGAIEDADAAGILKVDATSLANTGTIISQGNQSVDADGLMLNGGEIASLGGSSALVATDLTNSGLIATAAGLDVSTTDDLINTGTLYGATGLTLGSGGTTSNQGGTIGTGAAGALAMTAAQVANDNGTIQAGTSLALSATGLDNEAGTILAGGAIGIRNGDATTPLTALDNRSGAVQAGGTLTIAAASLANTAGTLVSVGGNVTLSAGAPATLMATLDNTSGGIIQAAGSVSVAAETIGNDNGRILALDGNIALDADSAPASALAFSNAGGAVKAAGNLSLVTGTWSDDATGVMSAGQDLSVVAAGDMGVAGTLVGGQGLGLTAAGLTTASSGLVATENGVLALVLTGTGSGDGLSNVGRIEAEGRGATLDVTTQAALANGGTLVSQGDVTLAAQGVTNSGEIGALAGLVDLNAASLANTGTLVASDQMNATLSGSVSNSGLVYGTQGVTLKSGGAIDDTDGRIGGNGAVALSGASLTNTSGAVISGAGTVSVTTTGAVGNEGGAIQGAGNVVLAAASLDNTSAGRIVSTGGTLDVRNAGGGAMAQLANDGGALQAGQDITLVADSLTNGSGGLVNAADGSLLVSAGGTQAAASINNAGGTLQSWGDLTLVAGGLDNDGGSVIERTGQNTLSLANAGGGAMTGFSDTDGVVQAAGNLSLDATSLGGAAQLVAGNALAVTLTGDLDSGMLFQSGGDTLLRVGGDYTAEAGGGVLAGGNATITAASVTNNGALMAEGGVLDVSSGGAITNTGLIDGVAGVALDLPGTLTNQLGAILSDNGSIGIGNGASGAATAVFNRSGEIVADSASGDVLINAGTVTNDVLGGVTVVASTVLWSHSYGGGSNVDIPVPAGLLDTVTGAQGTGQLVGHSQGGTIYVQEDGGRATLNNAASLISAGRDVDITTTGGIINDASHIAAGRDINLSGGSLDNIGYAVQHAFYVTCKAFYGCSWTSQSDPAFTGGPTSAVRHKKKLGPITIGHYWTQAPENPEQWGATETYYGPTGTIVAKDNITGTFTGTINNQTEIANASSSEYTSYTGETPGGLSPVAAASSASGVAADAALNGGAMAALADVSTGVAGAAGTRSSAAAPATAGGSLAYQGVETAQVKASATAQEAAMTLPGFATSSDPTIPTVISAIPGGSALFIADPDPSAHYLIETNPKYATFSGFYGSQYLVNRLGDNTADYEFLGDSYFDTEFIQQQIVASTGQTFLGSSYETANEQMELLLNNAVSESNALDLTFGVALTASQQAALTQNIVWYVPETVDGRSVLAPKLYLAPGQATLTDGAEISATNVSLTGSSINNTGTINASNALSLTATSGDIVNAGGTLSGGSVALAALNGSVVNEDQLNTFMVDGGKAQSLGAQGTITSGGDAQIYAAKDITFDGGSLSALGDTTLVAGQGITLGSVAASASQDIEQHDYSHRAAETENFGASISTGGNLTAAALGGDLTLAGATVAAGKSATLMATGNVNLNAVTDSQSSYTRTVEHGFLNKTTTTSSESSTDQVGSTVAANDNVTMVSGGDMSVAGTVAGGGNVTLQAGGKFTENALKDTANAFYEQKSSGLFLGTSGASAKIGFGKTTDTDTYSQTSWTPSEIASTGGNLSITANGPVTINGSDLGAAKDATVTGSSVSFNALEDVATQTQTHKSLFIGDTTGLNPNSVVGQMVDIALSASQASGKDSGKLAALDGAQAAMTGVSTGVMASMKGGITQVKSLSSLFEEGKTPKGNIDLIAVQSNIGFDLEKSSTTLTTGTVQGSTAAAGNTLAVTATGGVPTDSQSGNIVATASQLSGQDVTLTAPGQVTLQAGYDTTHEVASSKSIEASVGASASIGTKGAGVSIEGEFGASKTNTNAASSTAVDSTVSGTDNVTIANATGTTTLNGAEISGGSIDVATKDLTITTAQDTSGYNSKTTGIDASFSVPVWGAGDIGGSASFSHTTVKDSYASTEATQSGLYAGSGGLDVTASGTTTLNGGVIESTAAAALNQLSTGTLVANDIANHADATAKTMGYQANVMNPEGATGGGTGSFATAIGAGMAANAGGLLGAATHEDASSVTQSAIGSNVQVAASSTSGDLSRSPSTSSHPLTNTFDAQQMQNDLQIQQVGSQVVGQVGDMVSTGLESVDKNAFGEGGVGRAGLEAAGNAVVAALGNGNVLGAAVGTALSGSLYRLTDPIAASMANSLFPDDPDAQKTFAGVLTNGLASGEGALGGIIGGAISGQGDMSVNALSAADAASGVEQYNHDNDPFHLKSSLLNSESDWHYAQQEPANDEGASGLAVTTVKSVHAEGSVEKNLDPSNFQIRTNFATGKAAEAEVIDDLQKQGLEVVPSITFKDENGTRCVADCTIVNGQPNQNVNVPSGFVVEDLQGNRLLDFHGNPVSILTLDANGRLVVEIKTGKAELTRGQNLVYPKVAQGSATAVGEKRAGAAGINGKKTAVPVIVLRAP</sequence>
<evidence type="ECO:0000259" key="2">
    <source>
        <dbReference type="SMART" id="SM00912"/>
    </source>
</evidence>
<proteinExistence type="predicted"/>
<feature type="domain" description="Filamentous haemagglutinin FhaB/tRNA nuclease CdiA-like TPS" evidence="2">
    <location>
        <begin position="67"/>
        <end position="187"/>
    </location>
</feature>
<accession>A0A858JGM5</accession>
<protein>
    <submittedName>
        <fullName evidence="3">Filamentous hemagglutinin N-terminal domain-containing protein</fullName>
    </submittedName>
</protein>
<feature type="chain" id="PRO_5032461529" evidence="1">
    <location>
        <begin position="41"/>
        <end position="3288"/>
    </location>
</feature>
<organism evidence="3 4">
    <name type="scientific">Komagataeibacter rhaeticus</name>
    <dbReference type="NCBI Taxonomy" id="215221"/>
    <lineage>
        <taxon>Bacteria</taxon>
        <taxon>Pseudomonadati</taxon>
        <taxon>Pseudomonadota</taxon>
        <taxon>Alphaproteobacteria</taxon>
        <taxon>Acetobacterales</taxon>
        <taxon>Acetobacteraceae</taxon>
        <taxon>Komagataeibacter</taxon>
    </lineage>
</organism>
<dbReference type="InterPro" id="IPR008619">
    <property type="entry name" value="Filamentous_hemagglutn_rpt"/>
</dbReference>
<dbReference type="RefSeq" id="WP_166498095.1">
    <property type="nucleotide sequence ID" value="NZ_CP050139.1"/>
</dbReference>
<dbReference type="NCBIfam" id="TIGR01901">
    <property type="entry name" value="adhes_NPXG"/>
    <property type="match status" value="1"/>
</dbReference>
<dbReference type="GO" id="GO:0003824">
    <property type="term" value="F:catalytic activity"/>
    <property type="evidence" value="ECO:0007669"/>
    <property type="project" value="UniProtKB-ARBA"/>
</dbReference>
<dbReference type="InterPro" id="IPR011050">
    <property type="entry name" value="Pectin_lyase_fold/virulence"/>
</dbReference>
<dbReference type="InterPro" id="IPR025157">
    <property type="entry name" value="Hemagglutinin_rpt"/>
</dbReference>
<evidence type="ECO:0000313" key="3">
    <source>
        <dbReference type="EMBL" id="QIP34452.1"/>
    </source>
</evidence>
<dbReference type="SUPFAM" id="SSF51126">
    <property type="entry name" value="Pectin lyase-like"/>
    <property type="match status" value="1"/>
</dbReference>
<dbReference type="EMBL" id="CP050139">
    <property type="protein sequence ID" value="QIP34452.1"/>
    <property type="molecule type" value="Genomic_DNA"/>
</dbReference>
<dbReference type="Pfam" id="PF13332">
    <property type="entry name" value="Fil_haemagg_2"/>
    <property type="match status" value="3"/>
</dbReference>
<gene>
    <name evidence="3" type="ORF">GWK63_02160</name>
</gene>
<dbReference type="Proteomes" id="UP000502533">
    <property type="component" value="Chromosome"/>
</dbReference>
<dbReference type="InterPro" id="IPR008638">
    <property type="entry name" value="FhaB/CdiA-like_TPS"/>
</dbReference>
<evidence type="ECO:0000256" key="1">
    <source>
        <dbReference type="SAM" id="SignalP"/>
    </source>
</evidence>
<dbReference type="InterPro" id="IPR012334">
    <property type="entry name" value="Pectin_lyas_fold"/>
</dbReference>
<feature type="signal peptide" evidence="1">
    <location>
        <begin position="1"/>
        <end position="40"/>
    </location>
</feature>
<keyword evidence="1" id="KW-0732">Signal</keyword>
<dbReference type="Pfam" id="PF05594">
    <property type="entry name" value="Fil_haemagg"/>
    <property type="match status" value="16"/>
</dbReference>
<reference evidence="3 4" key="1">
    <citation type="submission" date="2020-03" db="EMBL/GenBank/DDBJ databases">
        <title>Isolation of cellulose-producing strains, genome characterization and application of the synthesized cellulose films as an economical and sustainable material for piezoelectric sensor construction.</title>
        <authorList>
            <person name="Mangayil R.K."/>
        </authorList>
    </citation>
    <scope>NUCLEOTIDE SEQUENCE [LARGE SCALE GENOMIC DNA]</scope>
    <source>
        <strain evidence="3 4">ENS 9a1a</strain>
    </source>
</reference>
<dbReference type="GeneID" id="85020947"/>
<dbReference type="Pfam" id="PF05860">
    <property type="entry name" value="TPS"/>
    <property type="match status" value="1"/>
</dbReference>
<dbReference type="KEGG" id="kre:GWK63_02160"/>
<keyword evidence="4" id="KW-1185">Reference proteome</keyword>
<dbReference type="InterPro" id="IPR010069">
    <property type="entry name" value="CdiA_FHA1_rpt"/>
</dbReference>
<name>A0A858JGM5_9PROT</name>
<dbReference type="NCBIfam" id="TIGR01731">
    <property type="entry name" value="fil_hemag_20aa"/>
    <property type="match status" value="25"/>
</dbReference>
<dbReference type="Gene3D" id="2.160.20.10">
    <property type="entry name" value="Single-stranded right-handed beta-helix, Pectin lyase-like"/>
    <property type="match status" value="1"/>
</dbReference>